<dbReference type="HOGENOM" id="CLU_1750991_0_0_1"/>
<accession>A0A0A1TIL7</accession>
<evidence type="ECO:0000313" key="3">
    <source>
        <dbReference type="Proteomes" id="UP000039046"/>
    </source>
</evidence>
<keyword evidence="3" id="KW-1185">Reference proteome</keyword>
<organism evidence="2 3">
    <name type="scientific">[Torrubiella] hemipterigena</name>
    <dbReference type="NCBI Taxonomy" id="1531966"/>
    <lineage>
        <taxon>Eukaryota</taxon>
        <taxon>Fungi</taxon>
        <taxon>Dikarya</taxon>
        <taxon>Ascomycota</taxon>
        <taxon>Pezizomycotina</taxon>
        <taxon>Sordariomycetes</taxon>
        <taxon>Hypocreomycetidae</taxon>
        <taxon>Hypocreales</taxon>
        <taxon>Clavicipitaceae</taxon>
        <taxon>Clavicipitaceae incertae sedis</taxon>
        <taxon>'Torrubiella' clade</taxon>
    </lineage>
</organism>
<protein>
    <recommendedName>
        <fullName evidence="4">PLAC8 family protein</fullName>
    </recommendedName>
</protein>
<feature type="compositionally biased region" description="Low complexity" evidence="1">
    <location>
        <begin position="30"/>
        <end position="43"/>
    </location>
</feature>
<evidence type="ECO:0000313" key="2">
    <source>
        <dbReference type="EMBL" id="CEJ94864.1"/>
    </source>
</evidence>
<dbReference type="Proteomes" id="UP000039046">
    <property type="component" value="Unassembled WGS sequence"/>
</dbReference>
<gene>
    <name evidence="2" type="ORF">VHEMI10371</name>
</gene>
<dbReference type="OrthoDB" id="1045822at2759"/>
<dbReference type="InterPro" id="IPR006461">
    <property type="entry name" value="PLAC_motif_containing"/>
</dbReference>
<feature type="region of interest" description="Disordered" evidence="1">
    <location>
        <begin position="30"/>
        <end position="62"/>
    </location>
</feature>
<dbReference type="Pfam" id="PF04749">
    <property type="entry name" value="PLAC8"/>
    <property type="match status" value="1"/>
</dbReference>
<dbReference type="STRING" id="1531966.A0A0A1TIL7"/>
<name>A0A0A1TIL7_9HYPO</name>
<evidence type="ECO:0008006" key="4">
    <source>
        <dbReference type="Google" id="ProtNLM"/>
    </source>
</evidence>
<evidence type="ECO:0000256" key="1">
    <source>
        <dbReference type="SAM" id="MobiDB-lite"/>
    </source>
</evidence>
<dbReference type="EMBL" id="CDHN01000007">
    <property type="protein sequence ID" value="CEJ94864.1"/>
    <property type="molecule type" value="Genomic_DNA"/>
</dbReference>
<proteinExistence type="predicted"/>
<reference evidence="2 3" key="1">
    <citation type="journal article" date="2015" name="Genome Announc.">
        <title>Draft Genome Sequence and Gene Annotation of the Entomopathogenic Fungus Verticillium hemipterigenum.</title>
        <authorList>
            <person name="Horn F."/>
            <person name="Habel A."/>
            <person name="Scharf D.H."/>
            <person name="Dworschak J."/>
            <person name="Brakhage A.A."/>
            <person name="Guthke R."/>
            <person name="Hertweck C."/>
            <person name="Linde J."/>
        </authorList>
    </citation>
    <scope>NUCLEOTIDE SEQUENCE [LARGE SCALE GENOMIC DNA]</scope>
</reference>
<feature type="compositionally biased region" description="Basic and acidic residues" evidence="1">
    <location>
        <begin position="52"/>
        <end position="62"/>
    </location>
</feature>
<dbReference type="AlphaFoldDB" id="A0A0A1TIL7"/>
<sequence length="149" mass="15855">MSAPVNNEAQAPIEPVAAAPVAAEPAAAPITETKAPAAAPAAASTGGPIDQDDLKRWTDRANDILARPSEHLNSSSAPGAQPWYAGFFDCFNPVDSCLITCCVPCVTFGKAHHRIHKDPSLKGYEPVNTSVSHQLRLAILLCDEEWKQK</sequence>